<feature type="region of interest" description="Disordered" evidence="1">
    <location>
        <begin position="1"/>
        <end position="37"/>
    </location>
</feature>
<name>A0A1Q9EPA1_SYMMI</name>
<keyword evidence="3" id="KW-1185">Reference proteome</keyword>
<evidence type="ECO:0000313" key="3">
    <source>
        <dbReference type="Proteomes" id="UP000186817"/>
    </source>
</evidence>
<accession>A0A1Q9EPA1</accession>
<proteinExistence type="predicted"/>
<dbReference type="AlphaFoldDB" id="A0A1Q9EPA1"/>
<dbReference type="Proteomes" id="UP000186817">
    <property type="component" value="Unassembled WGS sequence"/>
</dbReference>
<organism evidence="2 3">
    <name type="scientific">Symbiodinium microadriaticum</name>
    <name type="common">Dinoflagellate</name>
    <name type="synonym">Zooxanthella microadriatica</name>
    <dbReference type="NCBI Taxonomy" id="2951"/>
    <lineage>
        <taxon>Eukaryota</taxon>
        <taxon>Sar</taxon>
        <taxon>Alveolata</taxon>
        <taxon>Dinophyceae</taxon>
        <taxon>Suessiales</taxon>
        <taxon>Symbiodiniaceae</taxon>
        <taxon>Symbiodinium</taxon>
    </lineage>
</organism>
<sequence>MAGRIPARDGPPNPPSVIGFRPPPGLADTGTTIPGSRFWPEQMMQATEEEDGHVLDLKHILAFAGQAEPVEKEQGSPSEASSNSVTQKIINSGAGIMAKAKALWPRGKSLPRVTSSSSSGTTGYPSNAPPSHGKERSPRRRWYAVWCHERSHKSDASPLRSQLQSVLGRHNAELVCQKTSCKFKLWLEGEPDGFYLLISDWRQLKPCMDIFAEADVPRPAAVILLCERANIYAKATAWNDTRPKMPFPVYMLKTEEESWQDQLDEICRAAVSKTTDQQRTQLAAAPAVGAEAGAWVGDSPPAMGSSLEIRSTTRFSL</sequence>
<dbReference type="OrthoDB" id="407284at2759"/>
<dbReference type="EMBL" id="LSRX01000100">
    <property type="protein sequence ID" value="OLQ09265.1"/>
    <property type="molecule type" value="Genomic_DNA"/>
</dbReference>
<gene>
    <name evidence="2" type="ORF">AK812_SmicGene7118</name>
</gene>
<comment type="caution">
    <text evidence="2">The sequence shown here is derived from an EMBL/GenBank/DDBJ whole genome shotgun (WGS) entry which is preliminary data.</text>
</comment>
<feature type="compositionally biased region" description="Pro residues" evidence="1">
    <location>
        <begin position="9"/>
        <end position="25"/>
    </location>
</feature>
<reference evidence="2 3" key="1">
    <citation type="submission" date="2016-02" db="EMBL/GenBank/DDBJ databases">
        <title>Genome analysis of coral dinoflagellate symbionts highlights evolutionary adaptations to a symbiotic lifestyle.</title>
        <authorList>
            <person name="Aranda M."/>
            <person name="Li Y."/>
            <person name="Liew Y.J."/>
            <person name="Baumgarten S."/>
            <person name="Simakov O."/>
            <person name="Wilson M."/>
            <person name="Piel J."/>
            <person name="Ashoor H."/>
            <person name="Bougouffa S."/>
            <person name="Bajic V.B."/>
            <person name="Ryu T."/>
            <person name="Ravasi T."/>
            <person name="Bayer T."/>
            <person name="Micklem G."/>
            <person name="Kim H."/>
            <person name="Bhak J."/>
            <person name="Lajeunesse T.C."/>
            <person name="Voolstra C.R."/>
        </authorList>
    </citation>
    <scope>NUCLEOTIDE SEQUENCE [LARGE SCALE GENOMIC DNA]</scope>
    <source>
        <strain evidence="2 3">CCMP2467</strain>
    </source>
</reference>
<evidence type="ECO:0000256" key="1">
    <source>
        <dbReference type="SAM" id="MobiDB-lite"/>
    </source>
</evidence>
<feature type="compositionally biased region" description="Low complexity" evidence="1">
    <location>
        <begin position="114"/>
        <end position="123"/>
    </location>
</feature>
<feature type="region of interest" description="Disordered" evidence="1">
    <location>
        <begin position="107"/>
        <end position="136"/>
    </location>
</feature>
<protein>
    <submittedName>
        <fullName evidence="2">Uncharacterized protein</fullName>
    </submittedName>
</protein>
<evidence type="ECO:0000313" key="2">
    <source>
        <dbReference type="EMBL" id="OLQ09265.1"/>
    </source>
</evidence>